<dbReference type="AlphaFoldDB" id="A0A142JKE6"/>
<dbReference type="Proteomes" id="UP000075238">
    <property type="component" value="Chromosome 1"/>
</dbReference>
<accession>A0A142JKE6</accession>
<reference evidence="2 3" key="1">
    <citation type="submission" date="2016-03" db="EMBL/GenBank/DDBJ databases">
        <title>Complete genome sequence of a novel chlorpyrifos degrading bacterium, Cupriavidus nantongensis sp. X1.</title>
        <authorList>
            <person name="Fang L."/>
        </authorList>
    </citation>
    <scope>NUCLEOTIDE SEQUENCE [LARGE SCALE GENOMIC DNA]</scope>
    <source>
        <strain evidence="2 3">X1</strain>
    </source>
</reference>
<keyword evidence="3" id="KW-1185">Reference proteome</keyword>
<gene>
    <name evidence="2" type="ORF">A2G96_12855</name>
</gene>
<feature type="region of interest" description="Disordered" evidence="1">
    <location>
        <begin position="1"/>
        <end position="20"/>
    </location>
</feature>
<dbReference type="RefSeq" id="WP_062799733.1">
    <property type="nucleotide sequence ID" value="NZ_CP014844.1"/>
</dbReference>
<proteinExistence type="predicted"/>
<dbReference type="KEGG" id="cnan:A2G96_12855"/>
<dbReference type="EMBL" id="CP014844">
    <property type="protein sequence ID" value="AMR78558.1"/>
    <property type="molecule type" value="Genomic_DNA"/>
</dbReference>
<evidence type="ECO:0000313" key="3">
    <source>
        <dbReference type="Proteomes" id="UP000075238"/>
    </source>
</evidence>
<evidence type="ECO:0000256" key="1">
    <source>
        <dbReference type="SAM" id="MobiDB-lite"/>
    </source>
</evidence>
<sequence>MPPKIQGFHTAHSDMVTNPNGRADSHLVTCRVCRMSFVTSEAKDVRSHEAEHAALAQGSMPMVARELLKTVGWNLAYQDRPLDLARYTAEDGKLAIVYGWWMRALYRGVSPSEFDAYMAEHLRLVDSIVAGTDNELSPERCATKRWEKYAG</sequence>
<name>A0A142JKE6_9BURK</name>
<protein>
    <submittedName>
        <fullName evidence="2">Uncharacterized protein</fullName>
    </submittedName>
</protein>
<evidence type="ECO:0000313" key="2">
    <source>
        <dbReference type="EMBL" id="AMR78558.1"/>
    </source>
</evidence>
<organism evidence="2 3">
    <name type="scientific">Cupriavidus nantongensis</name>
    <dbReference type="NCBI Taxonomy" id="1796606"/>
    <lineage>
        <taxon>Bacteria</taxon>
        <taxon>Pseudomonadati</taxon>
        <taxon>Pseudomonadota</taxon>
        <taxon>Betaproteobacteria</taxon>
        <taxon>Burkholderiales</taxon>
        <taxon>Burkholderiaceae</taxon>
        <taxon>Cupriavidus</taxon>
    </lineage>
</organism>